<gene>
    <name evidence="1" type="ORF">JFL75_05215</name>
</gene>
<evidence type="ECO:0000313" key="1">
    <source>
        <dbReference type="EMBL" id="QQO10321.1"/>
    </source>
</evidence>
<dbReference type="Proteomes" id="UP000595917">
    <property type="component" value="Chromosome"/>
</dbReference>
<proteinExistence type="predicted"/>
<dbReference type="Pfam" id="PF10618">
    <property type="entry name" value="Tail_tube"/>
    <property type="match status" value="1"/>
</dbReference>
<sequence>MILNKVKRVISSVLGELPLKEGGGTFKPGAYKRETQLGEVAENTGYTESPTAAELSLTLNASLDPQDFRDISNDTLTIILSGGSEHTMPNAWVTDAVELGTGELKVTYQSAKSEKLV</sequence>
<reference evidence="1" key="1">
    <citation type="submission" date="2021-01" db="EMBL/GenBank/DDBJ databases">
        <title>Description of Breznakiella homolactica.</title>
        <authorList>
            <person name="Song Y."/>
            <person name="Brune A."/>
        </authorList>
    </citation>
    <scope>NUCLEOTIDE SEQUENCE</scope>
    <source>
        <strain evidence="1">RmG30</strain>
    </source>
</reference>
<keyword evidence="2" id="KW-1185">Reference proteome</keyword>
<dbReference type="KEGG" id="bhc:JFL75_05215"/>
<name>A0A7T7XPV3_9SPIR</name>
<accession>A0A7T7XPV3</accession>
<protein>
    <submittedName>
        <fullName evidence="1">Phage tail tube protein</fullName>
    </submittedName>
</protein>
<dbReference type="RefSeq" id="WP_215627625.1">
    <property type="nucleotide sequence ID" value="NZ_CP067089.2"/>
</dbReference>
<evidence type="ECO:0000313" key="2">
    <source>
        <dbReference type="Proteomes" id="UP000595917"/>
    </source>
</evidence>
<dbReference type="AlphaFoldDB" id="A0A7T7XPV3"/>
<organism evidence="1 2">
    <name type="scientific">Breznakiella homolactica</name>
    <dbReference type="NCBI Taxonomy" id="2798577"/>
    <lineage>
        <taxon>Bacteria</taxon>
        <taxon>Pseudomonadati</taxon>
        <taxon>Spirochaetota</taxon>
        <taxon>Spirochaetia</taxon>
        <taxon>Spirochaetales</taxon>
        <taxon>Breznakiellaceae</taxon>
        <taxon>Breznakiella</taxon>
    </lineage>
</organism>
<dbReference type="InterPro" id="IPR019596">
    <property type="entry name" value="Phage_Mu_GpM_tail_tub"/>
</dbReference>
<dbReference type="EMBL" id="CP067089">
    <property type="protein sequence ID" value="QQO10321.1"/>
    <property type="molecule type" value="Genomic_DNA"/>
</dbReference>